<dbReference type="AlphaFoldDB" id="A0A5C6M9S5"/>
<comment type="caution">
    <text evidence="3">The sequence shown here is derived from an EMBL/GenBank/DDBJ whole genome shotgun (WGS) entry which is preliminary data.</text>
</comment>
<evidence type="ECO:0000313" key="4">
    <source>
        <dbReference type="Proteomes" id="UP000321659"/>
    </source>
</evidence>
<organism evidence="3 4">
    <name type="scientific">Dellaglioa algida</name>
    <dbReference type="NCBI Taxonomy" id="105612"/>
    <lineage>
        <taxon>Bacteria</taxon>
        <taxon>Bacillati</taxon>
        <taxon>Bacillota</taxon>
        <taxon>Bacilli</taxon>
        <taxon>Lactobacillales</taxon>
        <taxon>Lactobacillaceae</taxon>
        <taxon>Dellaglioa</taxon>
    </lineage>
</organism>
<dbReference type="Pfam" id="PF00795">
    <property type="entry name" value="CN_hydrolase"/>
    <property type="match status" value="1"/>
</dbReference>
<evidence type="ECO:0000259" key="2">
    <source>
        <dbReference type="PROSITE" id="PS50263"/>
    </source>
</evidence>
<feature type="domain" description="CN hydrolase" evidence="2">
    <location>
        <begin position="10"/>
        <end position="249"/>
    </location>
</feature>
<dbReference type="PANTHER" id="PTHR23088:SF27">
    <property type="entry name" value="DEAMINATED GLUTATHIONE AMIDASE"/>
    <property type="match status" value="1"/>
</dbReference>
<proteinExistence type="inferred from homology"/>
<protein>
    <submittedName>
        <fullName evidence="3">Carbon-nitrogen hydrolase</fullName>
    </submittedName>
</protein>
<comment type="similarity">
    <text evidence="1">Belongs to the carbon-nitrogen hydrolase superfamily. NIT1/NIT2 family.</text>
</comment>
<dbReference type="InterPro" id="IPR003010">
    <property type="entry name" value="C-N_Hydrolase"/>
</dbReference>
<dbReference type="InterPro" id="IPR036526">
    <property type="entry name" value="C-N_Hydrolase_sf"/>
</dbReference>
<dbReference type="GO" id="GO:0016787">
    <property type="term" value="F:hydrolase activity"/>
    <property type="evidence" value="ECO:0007669"/>
    <property type="project" value="UniProtKB-KW"/>
</dbReference>
<accession>A0A5C6M9S5</accession>
<dbReference type="PANTHER" id="PTHR23088">
    <property type="entry name" value="NITRILASE-RELATED"/>
    <property type="match status" value="1"/>
</dbReference>
<evidence type="ECO:0000313" key="3">
    <source>
        <dbReference type="EMBL" id="TWW11550.1"/>
    </source>
</evidence>
<keyword evidence="3" id="KW-0378">Hydrolase</keyword>
<reference evidence="3 4" key="1">
    <citation type="submission" date="2019-04" db="EMBL/GenBank/DDBJ databases">
        <title>In vitro growth and metabolic characteristics of meat-borne Lactobacillus algidus strains.</title>
        <authorList>
            <person name="Sade E."/>
            <person name="Per J."/>
            <person name="Tytti H."/>
            <person name="Johanna B.K."/>
        </authorList>
    </citation>
    <scope>NUCLEOTIDE SEQUENCE [LARGE SCALE GENOMIC DNA]</scope>
    <source>
        <strain evidence="3 4">LTS37-1</strain>
    </source>
</reference>
<dbReference type="Gene3D" id="3.60.110.10">
    <property type="entry name" value="Carbon-nitrogen hydrolase"/>
    <property type="match status" value="1"/>
</dbReference>
<sequence length="280" mass="31242">MSTIVANNNLKIALAQMASNDGDIELNVQKAVDVIIAAAKEKAAIVIFPEEYLTGYAPELIKSDIVRYTLTANDERLNPLLAVCKQQQIAAVIGAPTRVNDKLFISSIVIDRFGIEKIRYNKMNLDEDERKIYTAGSNLVMLELDGWQLGLAICYDSAFGEHARLLAQAGCQAYLVSALFTKGNGYDESEIRFAARAHDNTMYTTMTNYCGYTESRESCGLSRVWDPKGKVIEMASVENQELLYAEFDAEQLDEVRTENPVLIDSKKYELRGIKLTTVKL</sequence>
<dbReference type="EMBL" id="SRRQ01000002">
    <property type="protein sequence ID" value="TWW11550.1"/>
    <property type="molecule type" value="Genomic_DNA"/>
</dbReference>
<dbReference type="SUPFAM" id="SSF56317">
    <property type="entry name" value="Carbon-nitrogen hydrolase"/>
    <property type="match status" value="1"/>
</dbReference>
<evidence type="ECO:0000256" key="1">
    <source>
        <dbReference type="ARBA" id="ARBA00010613"/>
    </source>
</evidence>
<dbReference type="CDD" id="cd07197">
    <property type="entry name" value="nitrilase"/>
    <property type="match status" value="1"/>
</dbReference>
<dbReference type="PROSITE" id="PS50263">
    <property type="entry name" value="CN_HYDROLASE"/>
    <property type="match status" value="1"/>
</dbReference>
<name>A0A5C6M9S5_9LACO</name>
<gene>
    <name evidence="3" type="ORF">LABALGLTS371_03200</name>
</gene>
<dbReference type="RefSeq" id="WP_146302380.1">
    <property type="nucleotide sequence ID" value="NZ_JANXKU010000002.1"/>
</dbReference>
<dbReference type="Proteomes" id="UP000321659">
    <property type="component" value="Unassembled WGS sequence"/>
</dbReference>